<comment type="caution">
    <text evidence="2">The sequence shown here is derived from an EMBL/GenBank/DDBJ whole genome shotgun (WGS) entry which is preliminary data.</text>
</comment>
<reference evidence="2" key="1">
    <citation type="submission" date="2019-09" db="EMBL/GenBank/DDBJ databases">
        <title>Characterisation of the sponge microbiome using genome-centric metagenomics.</title>
        <authorList>
            <person name="Engelberts J.P."/>
            <person name="Robbins S.J."/>
            <person name="De Goeij J.M."/>
            <person name="Aranda M."/>
            <person name="Bell S.C."/>
            <person name="Webster N.S."/>
        </authorList>
    </citation>
    <scope>NUCLEOTIDE SEQUENCE</scope>
    <source>
        <strain evidence="2">SB0675_bin_29</strain>
    </source>
</reference>
<protein>
    <submittedName>
        <fullName evidence="2">Phytanoyl-CoA dioxygenase family protein</fullName>
    </submittedName>
</protein>
<dbReference type="EMBL" id="VYDA01000344">
    <property type="protein sequence ID" value="MYH61932.1"/>
    <property type="molecule type" value="Genomic_DNA"/>
</dbReference>
<dbReference type="InterPro" id="IPR008775">
    <property type="entry name" value="Phytyl_CoA_dOase-like"/>
</dbReference>
<dbReference type="SUPFAM" id="SSF51197">
    <property type="entry name" value="Clavaminate synthase-like"/>
    <property type="match status" value="1"/>
</dbReference>
<name>A0A6B1FWF5_9CHLR</name>
<sequence>MYRWVQKGSHNQTRNSPGYRGRKMSDLQLLQYLFDVQGYLVIEDALTPSEVQSLNRLLDAQQLPASGQTQRFGSAPDGPGFLEWGQPFVDLLDHETIMPVLRFRLGDCFRLDRIYGMYMKEGMPRGRLHADYGATSPTTRANPGEYVPFRDDQIYNGFVVVTWCLTDTGPGKGGFCCIPGSHKSNYKLPQQIDEAPEDSPSVIIPEAPAGSAILFTEALTHGTAAWQARHERRALLYKYCISHVAWTARRVQPPPEVELTPRQQILFRDPGDPFRHFPSLFEEAVAV</sequence>
<dbReference type="GO" id="GO:0016706">
    <property type="term" value="F:2-oxoglutarate-dependent dioxygenase activity"/>
    <property type="evidence" value="ECO:0007669"/>
    <property type="project" value="UniProtKB-ARBA"/>
</dbReference>
<keyword evidence="2" id="KW-0560">Oxidoreductase</keyword>
<keyword evidence="2" id="KW-0223">Dioxygenase</keyword>
<dbReference type="AlphaFoldDB" id="A0A6B1FWF5"/>
<accession>A0A6B1FWF5</accession>
<dbReference type="Gene3D" id="2.60.120.620">
    <property type="entry name" value="q2cbj1_9rhob like domain"/>
    <property type="match status" value="1"/>
</dbReference>
<evidence type="ECO:0000313" key="2">
    <source>
        <dbReference type="EMBL" id="MYH61932.1"/>
    </source>
</evidence>
<evidence type="ECO:0000256" key="1">
    <source>
        <dbReference type="SAM" id="MobiDB-lite"/>
    </source>
</evidence>
<feature type="region of interest" description="Disordered" evidence="1">
    <location>
        <begin position="1"/>
        <end position="20"/>
    </location>
</feature>
<proteinExistence type="predicted"/>
<dbReference type="Pfam" id="PF05721">
    <property type="entry name" value="PhyH"/>
    <property type="match status" value="1"/>
</dbReference>
<gene>
    <name evidence="2" type="ORF">F4148_09265</name>
</gene>
<organism evidence="2">
    <name type="scientific">Caldilineaceae bacterium SB0675_bin_29</name>
    <dbReference type="NCBI Taxonomy" id="2605266"/>
    <lineage>
        <taxon>Bacteria</taxon>
        <taxon>Bacillati</taxon>
        <taxon>Chloroflexota</taxon>
        <taxon>Caldilineae</taxon>
        <taxon>Caldilineales</taxon>
        <taxon>Caldilineaceae</taxon>
    </lineage>
</organism>